<dbReference type="GO" id="GO:0004316">
    <property type="term" value="F:3-oxoacyl-[acyl-carrier-protein] reductase (NADPH) activity"/>
    <property type="evidence" value="ECO:0007669"/>
    <property type="project" value="UniProtKB-EC"/>
</dbReference>
<dbReference type="InterPro" id="IPR036291">
    <property type="entry name" value="NAD(P)-bd_dom_sf"/>
</dbReference>
<gene>
    <name evidence="3" type="primary">fabG2</name>
    <name evidence="3" type="ORF">CACET_c29590</name>
</gene>
<dbReference type="SUPFAM" id="SSF51735">
    <property type="entry name" value="NAD(P)-binding Rossmann-fold domains"/>
    <property type="match status" value="1"/>
</dbReference>
<evidence type="ECO:0000313" key="3">
    <source>
        <dbReference type="EMBL" id="AKL96403.1"/>
    </source>
</evidence>
<dbReference type="STRING" id="84022.CACET_c29590"/>
<dbReference type="Pfam" id="PF13561">
    <property type="entry name" value="adh_short_C2"/>
    <property type="match status" value="1"/>
</dbReference>
<dbReference type="GO" id="GO:0006633">
    <property type="term" value="P:fatty acid biosynthetic process"/>
    <property type="evidence" value="ECO:0007669"/>
    <property type="project" value="TreeGrafter"/>
</dbReference>
<dbReference type="PANTHER" id="PTHR42760:SF133">
    <property type="entry name" value="3-OXOACYL-[ACYL-CARRIER-PROTEIN] REDUCTASE"/>
    <property type="match status" value="1"/>
</dbReference>
<evidence type="ECO:0000256" key="1">
    <source>
        <dbReference type="ARBA" id="ARBA00006484"/>
    </source>
</evidence>
<dbReference type="RefSeq" id="WP_044824930.1">
    <property type="nucleotide sequence ID" value="NZ_CP009687.1"/>
</dbReference>
<dbReference type="PANTHER" id="PTHR42760">
    <property type="entry name" value="SHORT-CHAIN DEHYDROGENASES/REDUCTASES FAMILY MEMBER"/>
    <property type="match status" value="1"/>
</dbReference>
<protein>
    <submittedName>
        <fullName evidence="3">3-oxoacyl-[acyl-carrier-protein] reductase FabG</fullName>
        <ecNumber evidence="3">1.1.1.100</ecNumber>
    </submittedName>
</protein>
<organism evidence="3 4">
    <name type="scientific">Clostridium aceticum</name>
    <dbReference type="NCBI Taxonomy" id="84022"/>
    <lineage>
        <taxon>Bacteria</taxon>
        <taxon>Bacillati</taxon>
        <taxon>Bacillota</taxon>
        <taxon>Clostridia</taxon>
        <taxon>Eubacteriales</taxon>
        <taxon>Clostridiaceae</taxon>
        <taxon>Clostridium</taxon>
    </lineage>
</organism>
<dbReference type="EC" id="1.1.1.100" evidence="3"/>
<dbReference type="OrthoDB" id="9803333at2"/>
<comment type="similarity">
    <text evidence="1">Belongs to the short-chain dehydrogenases/reductases (SDR) family.</text>
</comment>
<evidence type="ECO:0000313" key="4">
    <source>
        <dbReference type="Proteomes" id="UP000035704"/>
    </source>
</evidence>
<evidence type="ECO:0000256" key="2">
    <source>
        <dbReference type="ARBA" id="ARBA00023002"/>
    </source>
</evidence>
<reference evidence="3 4" key="1">
    <citation type="submission" date="2014-10" db="EMBL/GenBank/DDBJ databases">
        <title>Genome sequence of Clostridium aceticum DSM 1496.</title>
        <authorList>
            <person name="Poehlein A."/>
            <person name="Schiel-Bengelsdorf B."/>
            <person name="Gottschalk G."/>
            <person name="Duerre P."/>
            <person name="Daniel R."/>
        </authorList>
    </citation>
    <scope>NUCLEOTIDE SEQUENCE [LARGE SCALE GENOMIC DNA]</scope>
    <source>
        <strain evidence="3 4">DSM 1496</strain>
    </source>
</reference>
<dbReference type="Gene3D" id="3.40.50.720">
    <property type="entry name" value="NAD(P)-binding Rossmann-like Domain"/>
    <property type="match status" value="1"/>
</dbReference>
<dbReference type="InterPro" id="IPR020904">
    <property type="entry name" value="Sc_DH/Rdtase_CS"/>
</dbReference>
<keyword evidence="4" id="KW-1185">Reference proteome</keyword>
<dbReference type="GO" id="GO:0008206">
    <property type="term" value="P:bile acid metabolic process"/>
    <property type="evidence" value="ECO:0007669"/>
    <property type="project" value="UniProtKB-ARBA"/>
</dbReference>
<name>A0A0D8IAC7_9CLOT</name>
<dbReference type="EMBL" id="CP009687">
    <property type="protein sequence ID" value="AKL96403.1"/>
    <property type="molecule type" value="Genomic_DNA"/>
</dbReference>
<keyword evidence="2 3" id="KW-0560">Oxidoreductase</keyword>
<sequence>MEYAKKVLVTGGSKGIGEAIGRAYQAEGYYVMIADIVKSTYADYFYEVNFAEVKEVELLMKKVFEKFQDIDILINNVGVGHNSSLLETKTEDFLRVLNTNLTSVFITSREFAKNRQKSKERYGRILNIASTRYLMSEKNTESYTASKGGIVSITHALAVSLSDYNITVNCISPGWIENNHYEDLTEEDHRQHPSKRVGEPQDIARTCLFLSNEENDFINGQNIIIDGGMTKKMIYV</sequence>
<dbReference type="FunFam" id="3.40.50.720:FF:000084">
    <property type="entry name" value="Short-chain dehydrogenase reductase"/>
    <property type="match status" value="1"/>
</dbReference>
<accession>A0A0D8IAC7</accession>
<dbReference type="Proteomes" id="UP000035704">
    <property type="component" value="Chromosome"/>
</dbReference>
<dbReference type="PATRIC" id="fig|84022.5.peg.379"/>
<dbReference type="PRINTS" id="PR00081">
    <property type="entry name" value="GDHRDH"/>
</dbReference>
<dbReference type="PRINTS" id="PR00080">
    <property type="entry name" value="SDRFAMILY"/>
</dbReference>
<dbReference type="KEGG" id="cace:CACET_c29590"/>
<dbReference type="GO" id="GO:0048038">
    <property type="term" value="F:quinone binding"/>
    <property type="evidence" value="ECO:0007669"/>
    <property type="project" value="TreeGrafter"/>
</dbReference>
<proteinExistence type="inferred from homology"/>
<dbReference type="InterPro" id="IPR002347">
    <property type="entry name" value="SDR_fam"/>
</dbReference>
<dbReference type="AlphaFoldDB" id="A0A0D8IAC7"/>
<dbReference type="PROSITE" id="PS00061">
    <property type="entry name" value="ADH_SHORT"/>
    <property type="match status" value="1"/>
</dbReference>